<dbReference type="AlphaFoldDB" id="A0A9Q3UP31"/>
<accession>A0A9Q3UP31</accession>
<comment type="caution">
    <text evidence="2">The sequence shown here is derived from an EMBL/GenBank/DDBJ whole genome shotgun (WGS) entry which is preliminary data.</text>
</comment>
<dbReference type="EMBL" id="JAJGNA010000021">
    <property type="protein sequence ID" value="MCC4309770.1"/>
    <property type="molecule type" value="Genomic_DNA"/>
</dbReference>
<evidence type="ECO:0000313" key="2">
    <source>
        <dbReference type="EMBL" id="MCC4309770.1"/>
    </source>
</evidence>
<dbReference type="Pfam" id="PF09523">
    <property type="entry name" value="DUF2390"/>
    <property type="match status" value="1"/>
</dbReference>
<feature type="coiled-coil region" evidence="1">
    <location>
        <begin position="79"/>
        <end position="106"/>
    </location>
</feature>
<dbReference type="InterPro" id="IPR012659">
    <property type="entry name" value="CHP02444"/>
</dbReference>
<proteinExistence type="predicted"/>
<keyword evidence="1" id="KW-0175">Coiled coil</keyword>
<protein>
    <submittedName>
        <fullName evidence="2">TIGR02444 family protein</fullName>
    </submittedName>
</protein>
<name>A0A9Q3UP31_9GAMM</name>
<dbReference type="NCBIfam" id="TIGR02444">
    <property type="entry name" value="TIGR02444 family protein"/>
    <property type="match status" value="1"/>
</dbReference>
<organism evidence="2 3">
    <name type="scientific">Alloalcanivorax marinus</name>
    <dbReference type="NCBI Taxonomy" id="1177169"/>
    <lineage>
        <taxon>Bacteria</taxon>
        <taxon>Pseudomonadati</taxon>
        <taxon>Pseudomonadota</taxon>
        <taxon>Gammaproteobacteria</taxon>
        <taxon>Oceanospirillales</taxon>
        <taxon>Alcanivoracaceae</taxon>
        <taxon>Alloalcanivorax</taxon>
    </lineage>
</organism>
<dbReference type="RefSeq" id="WP_228234523.1">
    <property type="nucleotide sequence ID" value="NZ_JAJGNA010000021.1"/>
</dbReference>
<dbReference type="Proteomes" id="UP001108027">
    <property type="component" value="Unassembled WGS sequence"/>
</dbReference>
<gene>
    <name evidence="2" type="ORF">LL252_14445</name>
</gene>
<evidence type="ECO:0000256" key="1">
    <source>
        <dbReference type="SAM" id="Coils"/>
    </source>
</evidence>
<sequence length="158" mass="17623">MDNEPTLWRFALGLWRDKNVERVCLRLQDDYGVPVATLLVALWLARGGRRPDAALGRRLSGHTERFEERYLRPLRAVRRRAAEDGAAELKRQIQEAELEGERLLLEQLAGLARTQPGEGTETALGWLLLVVPEVAQCEGLQALLEELAALSESRAASG</sequence>
<evidence type="ECO:0000313" key="3">
    <source>
        <dbReference type="Proteomes" id="UP001108027"/>
    </source>
</evidence>
<reference evidence="2" key="1">
    <citation type="submission" date="2021-10" db="EMBL/GenBank/DDBJ databases">
        <title>The diversity and Nitrogen Metabolism of Culturable Nitrate-Utilizing Bacteria Within the Oxygen Minimum Zone of the Changjiang (Yangtze River)Estuary.</title>
        <authorList>
            <person name="Zhang D."/>
            <person name="Zheng J."/>
            <person name="Liu S."/>
            <person name="He W."/>
        </authorList>
    </citation>
    <scope>NUCLEOTIDE SEQUENCE</scope>
    <source>
        <strain evidence="2">FXH-223</strain>
    </source>
</reference>
<keyword evidence="3" id="KW-1185">Reference proteome</keyword>